<keyword evidence="6" id="KW-1185">Reference proteome</keyword>
<keyword evidence="2" id="KW-0547">Nucleotide-binding</keyword>
<comment type="similarity">
    <text evidence="2">Belongs to the TRAFAC class myosin-kinesin ATPase superfamily. Kinesin family.</text>
</comment>
<dbReference type="Proteomes" id="UP001190700">
    <property type="component" value="Unassembled WGS sequence"/>
</dbReference>
<dbReference type="GO" id="GO:0003777">
    <property type="term" value="F:microtubule motor activity"/>
    <property type="evidence" value="ECO:0007669"/>
    <property type="project" value="InterPro"/>
</dbReference>
<dbReference type="InterPro" id="IPR027640">
    <property type="entry name" value="Kinesin-like_fam"/>
</dbReference>
<proteinExistence type="inferred from homology"/>
<dbReference type="SMART" id="SM00129">
    <property type="entry name" value="KISc"/>
    <property type="match status" value="1"/>
</dbReference>
<dbReference type="Gene3D" id="3.40.850.10">
    <property type="entry name" value="Kinesin motor domain"/>
    <property type="match status" value="1"/>
</dbReference>
<dbReference type="Pfam" id="PF00225">
    <property type="entry name" value="Kinesin"/>
    <property type="match status" value="1"/>
</dbReference>
<evidence type="ECO:0000256" key="2">
    <source>
        <dbReference type="PROSITE-ProRule" id="PRU00283"/>
    </source>
</evidence>
<dbReference type="EMBL" id="LGRX02003933">
    <property type="protein sequence ID" value="KAK3281234.1"/>
    <property type="molecule type" value="Genomic_DNA"/>
</dbReference>
<dbReference type="PROSITE" id="PS50067">
    <property type="entry name" value="KINESIN_MOTOR_2"/>
    <property type="match status" value="1"/>
</dbReference>
<name>A0AAE0GN37_9CHLO</name>
<evidence type="ECO:0000256" key="3">
    <source>
        <dbReference type="SAM" id="MobiDB-lite"/>
    </source>
</evidence>
<dbReference type="InterPro" id="IPR036961">
    <property type="entry name" value="Kinesin_motor_dom_sf"/>
</dbReference>
<protein>
    <recommendedName>
        <fullName evidence="4">Kinesin motor domain-containing protein</fullName>
    </recommendedName>
</protein>
<evidence type="ECO:0000313" key="5">
    <source>
        <dbReference type="EMBL" id="KAK3281234.1"/>
    </source>
</evidence>
<dbReference type="SUPFAM" id="SSF52540">
    <property type="entry name" value="P-loop containing nucleoside triphosphate hydrolases"/>
    <property type="match status" value="1"/>
</dbReference>
<dbReference type="GO" id="GO:0008017">
    <property type="term" value="F:microtubule binding"/>
    <property type="evidence" value="ECO:0007669"/>
    <property type="project" value="InterPro"/>
</dbReference>
<evidence type="ECO:0000313" key="6">
    <source>
        <dbReference type="Proteomes" id="UP001190700"/>
    </source>
</evidence>
<dbReference type="PANTHER" id="PTHR47968:SF29">
    <property type="entry name" value="KINESIN-LIKE PROTEIN"/>
    <property type="match status" value="1"/>
</dbReference>
<dbReference type="PANTHER" id="PTHR47968">
    <property type="entry name" value="CENTROMERE PROTEIN E"/>
    <property type="match status" value="1"/>
</dbReference>
<dbReference type="InterPro" id="IPR001752">
    <property type="entry name" value="Kinesin_motor_dom"/>
</dbReference>
<feature type="binding site" evidence="2">
    <location>
        <begin position="182"/>
        <end position="189"/>
    </location>
    <ligand>
        <name>ATP</name>
        <dbReference type="ChEBI" id="CHEBI:30616"/>
    </ligand>
</feature>
<gene>
    <name evidence="5" type="ORF">CYMTET_10958</name>
</gene>
<feature type="domain" description="Kinesin motor" evidence="4">
    <location>
        <begin position="68"/>
        <end position="280"/>
    </location>
</feature>
<dbReference type="GO" id="GO:0005524">
    <property type="term" value="F:ATP binding"/>
    <property type="evidence" value="ECO:0007669"/>
    <property type="project" value="UniProtKB-UniRule"/>
</dbReference>
<dbReference type="GO" id="GO:0007018">
    <property type="term" value="P:microtubule-based movement"/>
    <property type="evidence" value="ECO:0007669"/>
    <property type="project" value="InterPro"/>
</dbReference>
<sequence>MEPPPPHSASQEPKTTSYKDESEDPTHRNVEPQGTNLQAGEMEKLAELVDASLKFSRVLKRKGVSQATLQVAVRCRPLSKAEKAQGARSITRLVDEKVIVVMNPEELDDADKEKDKGFDRFGRKVEKRQSRVGQGPGHSEKRYIFDNAFDGTANNEMLYKATVQPLVQGVVKGINATVFAYGATGSGKTYTMVGADGDPGLMVLSLEDIFMLIREESEKEYEVTCSYVEVYNEVVYDLLQPNSGPLELREDPELVTPRSFQPTAAASLLVALPVSNALSA</sequence>
<feature type="compositionally biased region" description="Basic and acidic residues" evidence="3">
    <location>
        <begin position="17"/>
        <end position="30"/>
    </location>
</feature>
<accession>A0AAE0GN37</accession>
<keyword evidence="1 2" id="KW-0505">Motor protein</keyword>
<dbReference type="InterPro" id="IPR027417">
    <property type="entry name" value="P-loop_NTPase"/>
</dbReference>
<evidence type="ECO:0000256" key="1">
    <source>
        <dbReference type="ARBA" id="ARBA00023175"/>
    </source>
</evidence>
<evidence type="ECO:0000259" key="4">
    <source>
        <dbReference type="PROSITE" id="PS50067"/>
    </source>
</evidence>
<feature type="region of interest" description="Disordered" evidence="3">
    <location>
        <begin position="1"/>
        <end position="39"/>
    </location>
</feature>
<comment type="caution">
    <text evidence="5">The sequence shown here is derived from an EMBL/GenBank/DDBJ whole genome shotgun (WGS) entry which is preliminary data.</text>
</comment>
<reference evidence="5 6" key="1">
    <citation type="journal article" date="2015" name="Genome Biol. Evol.">
        <title>Comparative Genomics of a Bacterivorous Green Alga Reveals Evolutionary Causalities and Consequences of Phago-Mixotrophic Mode of Nutrition.</title>
        <authorList>
            <person name="Burns J.A."/>
            <person name="Paasch A."/>
            <person name="Narechania A."/>
            <person name="Kim E."/>
        </authorList>
    </citation>
    <scope>NUCLEOTIDE SEQUENCE [LARGE SCALE GENOMIC DNA]</scope>
    <source>
        <strain evidence="5 6">PLY_AMNH</strain>
    </source>
</reference>
<keyword evidence="2" id="KW-0067">ATP-binding</keyword>
<organism evidence="5 6">
    <name type="scientific">Cymbomonas tetramitiformis</name>
    <dbReference type="NCBI Taxonomy" id="36881"/>
    <lineage>
        <taxon>Eukaryota</taxon>
        <taxon>Viridiplantae</taxon>
        <taxon>Chlorophyta</taxon>
        <taxon>Pyramimonadophyceae</taxon>
        <taxon>Pyramimonadales</taxon>
        <taxon>Pyramimonadaceae</taxon>
        <taxon>Cymbomonas</taxon>
    </lineage>
</organism>
<dbReference type="AlphaFoldDB" id="A0AAE0GN37"/>